<evidence type="ECO:0000256" key="3">
    <source>
        <dbReference type="ARBA" id="ARBA00022475"/>
    </source>
</evidence>
<keyword evidence="3" id="KW-1003">Cell membrane</keyword>
<comment type="caution">
    <text evidence="10">The sequence shown here is derived from an EMBL/GenBank/DDBJ whole genome shotgun (WGS) entry which is preliminary data.</text>
</comment>
<protein>
    <submittedName>
        <fullName evidence="10">Type II secretion system F domain protein</fullName>
    </submittedName>
</protein>
<feature type="domain" description="Type II secretion system protein GspF" evidence="9">
    <location>
        <begin position="68"/>
        <end position="191"/>
    </location>
</feature>
<feature type="transmembrane region" description="Helical" evidence="8">
    <location>
        <begin position="376"/>
        <end position="397"/>
    </location>
</feature>
<dbReference type="EMBL" id="LCJR01000005">
    <property type="protein sequence ID" value="KKT82504.1"/>
    <property type="molecule type" value="Genomic_DNA"/>
</dbReference>
<organism evidence="10 11">
    <name type="scientific">Candidatus Yanofskybacteria bacterium GW2011_GWA2_44_9</name>
    <dbReference type="NCBI Taxonomy" id="1619025"/>
    <lineage>
        <taxon>Bacteria</taxon>
        <taxon>Candidatus Yanofskyibacteriota</taxon>
    </lineage>
</organism>
<dbReference type="InterPro" id="IPR042094">
    <property type="entry name" value="T2SS_GspF_sf"/>
</dbReference>
<dbReference type="Proteomes" id="UP000034032">
    <property type="component" value="Unassembled WGS sequence"/>
</dbReference>
<dbReference type="GO" id="GO:0005886">
    <property type="term" value="C:plasma membrane"/>
    <property type="evidence" value="ECO:0007669"/>
    <property type="project" value="UniProtKB-SubCell"/>
</dbReference>
<dbReference type="InterPro" id="IPR018076">
    <property type="entry name" value="T2SS_GspF_dom"/>
</dbReference>
<evidence type="ECO:0000313" key="10">
    <source>
        <dbReference type="EMBL" id="KKT82504.1"/>
    </source>
</evidence>
<dbReference type="Gene3D" id="1.20.81.30">
    <property type="entry name" value="Type II secretion system (T2SS), domain F"/>
    <property type="match status" value="2"/>
</dbReference>
<comment type="subcellular location">
    <subcellularLocation>
        <location evidence="1">Cell inner membrane</location>
        <topology evidence="1">Multi-pass membrane protein</topology>
    </subcellularLocation>
</comment>
<dbReference type="FunFam" id="1.20.81.30:FF:000001">
    <property type="entry name" value="Type II secretion system protein F"/>
    <property type="match status" value="2"/>
</dbReference>
<feature type="domain" description="Type II secretion system protein GspF" evidence="9">
    <location>
        <begin position="273"/>
        <end position="395"/>
    </location>
</feature>
<gene>
    <name evidence="10" type="ORF">UW79_C0005G0029</name>
</gene>
<dbReference type="PRINTS" id="PR00812">
    <property type="entry name" value="BCTERIALGSPF"/>
</dbReference>
<name>A0A0G1NE75_9BACT</name>
<proteinExistence type="inferred from homology"/>
<evidence type="ECO:0000256" key="1">
    <source>
        <dbReference type="ARBA" id="ARBA00004429"/>
    </source>
</evidence>
<keyword evidence="5 8" id="KW-0812">Transmembrane</keyword>
<evidence type="ECO:0000256" key="8">
    <source>
        <dbReference type="SAM" id="Phobius"/>
    </source>
</evidence>
<sequence>MLFQYKAKIRTGEIIEGTINAPNENVAVDVLHGKDYVIVSIHPVEKGGLNLDIGKYLQRPKNKDIVAFTRQLSVLIDADVPLNESLRTLAAQEEKTSFKKVITDVSEAIEGGSSLSIALSLYPQLFSGFYIMLVQSGEVSGRLHQSLLYLANYLERTQGINSKIKGALAYPAFVLFSLVLVAIIMTVYVLPNLLSIFEEFGAVELPLTTRILIFVTDNVNKYKIPFAIFIVGAGFFGYSYIKTEAGRNYLDKLKISIPSLGSVARNLYLARIAESLSTLIKSGIPILDSLKLTGDLVGNVIYRDIIAQASENVRSGGNISDAISKHPKEIPSLFASMMSVGERTGKLDYILEHIAKFYKSESEDSIQNISQLIEPILVLLLGFGVAILVSSILLPIYNIVGFG</sequence>
<dbReference type="PANTHER" id="PTHR30012">
    <property type="entry name" value="GENERAL SECRETION PATHWAY PROTEIN"/>
    <property type="match status" value="1"/>
</dbReference>
<keyword evidence="7 8" id="KW-0472">Membrane</keyword>
<dbReference type="AlphaFoldDB" id="A0A0G1NE75"/>
<evidence type="ECO:0000259" key="9">
    <source>
        <dbReference type="Pfam" id="PF00482"/>
    </source>
</evidence>
<dbReference type="InterPro" id="IPR003004">
    <property type="entry name" value="GspF/PilC"/>
</dbReference>
<evidence type="ECO:0000256" key="6">
    <source>
        <dbReference type="ARBA" id="ARBA00022989"/>
    </source>
</evidence>
<evidence type="ECO:0000256" key="7">
    <source>
        <dbReference type="ARBA" id="ARBA00023136"/>
    </source>
</evidence>
<keyword evidence="4" id="KW-0997">Cell inner membrane</keyword>
<keyword evidence="6 8" id="KW-1133">Transmembrane helix</keyword>
<dbReference type="Pfam" id="PF00482">
    <property type="entry name" value="T2SSF"/>
    <property type="match status" value="2"/>
</dbReference>
<comment type="similarity">
    <text evidence="2">Belongs to the GSP F family.</text>
</comment>
<evidence type="ECO:0000256" key="5">
    <source>
        <dbReference type="ARBA" id="ARBA00022692"/>
    </source>
</evidence>
<feature type="transmembrane region" description="Helical" evidence="8">
    <location>
        <begin position="168"/>
        <end position="190"/>
    </location>
</feature>
<reference evidence="10 11" key="1">
    <citation type="journal article" date="2015" name="Nature">
        <title>rRNA introns, odd ribosomes, and small enigmatic genomes across a large radiation of phyla.</title>
        <authorList>
            <person name="Brown C.T."/>
            <person name="Hug L.A."/>
            <person name="Thomas B.C."/>
            <person name="Sharon I."/>
            <person name="Castelle C.J."/>
            <person name="Singh A."/>
            <person name="Wilkins M.J."/>
            <person name="Williams K.H."/>
            <person name="Banfield J.F."/>
        </authorList>
    </citation>
    <scope>NUCLEOTIDE SEQUENCE [LARGE SCALE GENOMIC DNA]</scope>
</reference>
<dbReference type="PANTHER" id="PTHR30012:SF0">
    <property type="entry name" value="TYPE II SECRETION SYSTEM PROTEIN F-RELATED"/>
    <property type="match status" value="1"/>
</dbReference>
<accession>A0A0G1NE75</accession>
<evidence type="ECO:0000313" key="11">
    <source>
        <dbReference type="Proteomes" id="UP000034032"/>
    </source>
</evidence>
<evidence type="ECO:0000256" key="2">
    <source>
        <dbReference type="ARBA" id="ARBA00005745"/>
    </source>
</evidence>
<feature type="transmembrane region" description="Helical" evidence="8">
    <location>
        <begin position="224"/>
        <end position="241"/>
    </location>
</feature>
<evidence type="ECO:0000256" key="4">
    <source>
        <dbReference type="ARBA" id="ARBA00022519"/>
    </source>
</evidence>